<keyword evidence="1" id="KW-0677">Repeat</keyword>
<dbReference type="PANTHER" id="PTHR32305">
    <property type="match status" value="1"/>
</dbReference>
<sequence length="294" mass="31429">MIDDYQYTYDGAGNRLTQTVNGTTTTYTYNNANELTAADSITYSYDANGNLTGNSAGLSLSYNALNQTASITPPGGTAIGMSYAGDSQVERVAAGSRSFTNSALGLSLAVDGSGTTAYIRDNQGKLTEQRTPSGNYYYLFDGLGSVVALTDSSGAVVNTYSYDPYGNTKSSTGTVDNPWRFGGSYGAYHDADTGLYKIGMRYYSPELGRWTQQDPMVHLFDPVQLNRYAYAGCNPSNISDPSGMAFTGCSFIFLVVGIGVNVGMYFWMPMTGGASLIVGILFGASLWVLESRFC</sequence>
<dbReference type="InterPro" id="IPR056823">
    <property type="entry name" value="TEN-like_YD-shell"/>
</dbReference>
<reference evidence="4 5" key="1">
    <citation type="journal article" date="2012" name="ISME J.">
        <title>Nitrification expanded: discovery, physiology and genomics of a nitrite-oxidizing bacterium from the phylum Chloroflexi.</title>
        <authorList>
            <person name="Sorokin D.Y."/>
            <person name="Lucker S."/>
            <person name="Vejmelkova D."/>
            <person name="Kostrikina N.A."/>
            <person name="Kleerebezem R."/>
            <person name="Rijpstra W.I."/>
            <person name="Damste J.S."/>
            <person name="Le Paslier D."/>
            <person name="Muyzer G."/>
            <person name="Wagner M."/>
            <person name="van Loosdrecht M.C."/>
            <person name="Daims H."/>
        </authorList>
    </citation>
    <scope>NUCLEOTIDE SEQUENCE [LARGE SCALE GENOMIC DNA]</scope>
    <source>
        <strain evidence="5">none</strain>
    </source>
</reference>
<keyword evidence="2" id="KW-1133">Transmembrane helix</keyword>
<keyword evidence="2" id="KW-0472">Membrane</keyword>
<protein>
    <submittedName>
        <fullName evidence="4">YD repeat protein</fullName>
    </submittedName>
</protein>
<dbReference type="InterPro" id="IPR050708">
    <property type="entry name" value="T6SS_VgrG/RHS"/>
</dbReference>
<evidence type="ECO:0000313" key="4">
    <source>
        <dbReference type="EMBL" id="CCF85155.1"/>
    </source>
</evidence>
<dbReference type="Pfam" id="PF25023">
    <property type="entry name" value="TEN_YD-shell"/>
    <property type="match status" value="1"/>
</dbReference>
<dbReference type="AlphaFoldDB" id="I4EKE3"/>
<feature type="transmembrane region" description="Helical" evidence="2">
    <location>
        <begin position="244"/>
        <end position="267"/>
    </location>
</feature>
<evidence type="ECO:0000313" key="5">
    <source>
        <dbReference type="Proteomes" id="UP000004221"/>
    </source>
</evidence>
<evidence type="ECO:0000256" key="1">
    <source>
        <dbReference type="ARBA" id="ARBA00022737"/>
    </source>
</evidence>
<evidence type="ECO:0000256" key="2">
    <source>
        <dbReference type="SAM" id="Phobius"/>
    </source>
</evidence>
<dbReference type="RefSeq" id="WP_008479856.1">
    <property type="nucleotide sequence ID" value="NZ_CAGS01000398.1"/>
</dbReference>
<proteinExistence type="predicted"/>
<keyword evidence="2" id="KW-0812">Transmembrane</keyword>
<dbReference type="InterPro" id="IPR022385">
    <property type="entry name" value="Rhs_assc_core"/>
</dbReference>
<feature type="transmembrane region" description="Helical" evidence="2">
    <location>
        <begin position="273"/>
        <end position="289"/>
    </location>
</feature>
<name>I4EKE3_9BACT</name>
<gene>
    <name evidence="4" type="ORF">NITHO_4570007</name>
</gene>
<accession>I4EKE3</accession>
<dbReference type="PANTHER" id="PTHR32305:SF15">
    <property type="entry name" value="PROTEIN RHSA-RELATED"/>
    <property type="match status" value="1"/>
</dbReference>
<dbReference type="NCBIfam" id="TIGR03696">
    <property type="entry name" value="Rhs_assc_core"/>
    <property type="match status" value="1"/>
</dbReference>
<organism evidence="4 5">
    <name type="scientific">Nitrolancea hollandica Lb</name>
    <dbReference type="NCBI Taxonomy" id="1129897"/>
    <lineage>
        <taxon>Bacteria</taxon>
        <taxon>Pseudomonadati</taxon>
        <taxon>Thermomicrobiota</taxon>
        <taxon>Thermomicrobia</taxon>
        <taxon>Sphaerobacterales</taxon>
        <taxon>Sphaerobacterineae</taxon>
        <taxon>Sphaerobacteraceae</taxon>
        <taxon>Nitrolancea</taxon>
    </lineage>
</organism>
<evidence type="ECO:0000259" key="3">
    <source>
        <dbReference type="Pfam" id="PF25023"/>
    </source>
</evidence>
<feature type="domain" description="Teneurin-like YD-shell" evidence="3">
    <location>
        <begin position="115"/>
        <end position="234"/>
    </location>
</feature>
<comment type="caution">
    <text evidence="4">The sequence shown here is derived from an EMBL/GenBank/DDBJ whole genome shotgun (WGS) entry which is preliminary data.</text>
</comment>
<dbReference type="EMBL" id="CAGS01000398">
    <property type="protein sequence ID" value="CCF85155.1"/>
    <property type="molecule type" value="Genomic_DNA"/>
</dbReference>
<keyword evidence="5" id="KW-1185">Reference proteome</keyword>
<dbReference type="Gene3D" id="2.180.10.10">
    <property type="entry name" value="RHS repeat-associated core"/>
    <property type="match status" value="1"/>
</dbReference>
<dbReference type="Proteomes" id="UP000004221">
    <property type="component" value="Unassembled WGS sequence"/>
</dbReference>